<proteinExistence type="predicted"/>
<evidence type="ECO:0000259" key="5">
    <source>
        <dbReference type="Pfam" id="PF13330"/>
    </source>
</evidence>
<protein>
    <recommendedName>
        <fullName evidence="5">WxxW domain-containing protein</fullName>
    </recommendedName>
</protein>
<dbReference type="AlphaFoldDB" id="H2ZC75"/>
<reference evidence="7" key="1">
    <citation type="submission" date="2003-08" db="EMBL/GenBank/DDBJ databases">
        <authorList>
            <person name="Birren B."/>
            <person name="Nusbaum C."/>
            <person name="Abebe A."/>
            <person name="Abouelleil A."/>
            <person name="Adekoya E."/>
            <person name="Ait-zahra M."/>
            <person name="Allen N."/>
            <person name="Allen T."/>
            <person name="An P."/>
            <person name="Anderson M."/>
            <person name="Anderson S."/>
            <person name="Arachchi H."/>
            <person name="Armbruster J."/>
            <person name="Bachantsang P."/>
            <person name="Baldwin J."/>
            <person name="Barry A."/>
            <person name="Bayul T."/>
            <person name="Blitshsteyn B."/>
            <person name="Bloom T."/>
            <person name="Blye J."/>
            <person name="Boguslavskiy L."/>
            <person name="Borowsky M."/>
            <person name="Boukhgalter B."/>
            <person name="Brunache A."/>
            <person name="Butler J."/>
            <person name="Calixte N."/>
            <person name="Calvo S."/>
            <person name="Camarata J."/>
            <person name="Campo K."/>
            <person name="Chang J."/>
            <person name="Cheshatsang Y."/>
            <person name="Citroen M."/>
            <person name="Collymore A."/>
            <person name="Considine T."/>
            <person name="Cook A."/>
            <person name="Cooke P."/>
            <person name="Corum B."/>
            <person name="Cuomo C."/>
            <person name="David R."/>
            <person name="Dawoe T."/>
            <person name="Degray S."/>
            <person name="Dodge S."/>
            <person name="Dooley K."/>
            <person name="Dorje P."/>
            <person name="Dorjee K."/>
            <person name="Dorris L."/>
            <person name="Duffey N."/>
            <person name="Dupes A."/>
            <person name="Elkins T."/>
            <person name="Engels R."/>
            <person name="Erickson J."/>
            <person name="Farina A."/>
            <person name="Faro S."/>
            <person name="Ferreira P."/>
            <person name="Fischer H."/>
            <person name="Fitzgerald M."/>
            <person name="Foley K."/>
            <person name="Gage D."/>
            <person name="Galagan J."/>
            <person name="Gearin G."/>
            <person name="Gnerre S."/>
            <person name="Gnirke A."/>
            <person name="Goyette A."/>
            <person name="Graham J."/>
            <person name="Grandbois E."/>
            <person name="Gyaltsen K."/>
            <person name="Hafez N."/>
            <person name="Hagopian D."/>
            <person name="Hagos B."/>
            <person name="Hall J."/>
            <person name="Hatcher B."/>
            <person name="Heller A."/>
            <person name="Higgins H."/>
            <person name="Honan T."/>
            <person name="Horn A."/>
            <person name="Houde N."/>
            <person name="Hughes L."/>
            <person name="Hulme W."/>
            <person name="Husby E."/>
            <person name="Iliev I."/>
            <person name="Jaffe D."/>
            <person name="Jones C."/>
            <person name="Kamal M."/>
            <person name="Kamat A."/>
            <person name="Kamvysselis M."/>
            <person name="Karlsson E."/>
            <person name="Kells C."/>
            <person name="Kieu A."/>
            <person name="Kisner P."/>
            <person name="Kodira C."/>
            <person name="Kulbokas E."/>
            <person name="Labutti K."/>
            <person name="Lama D."/>
            <person name="Landers T."/>
            <person name="Leger J."/>
            <person name="Levine S."/>
            <person name="Lewis D."/>
            <person name="Lewis T."/>
            <person name="Lindblad-toh K."/>
            <person name="Liu X."/>
            <person name="Lokyitsang T."/>
            <person name="Lokyitsang Y."/>
            <person name="Lucien O."/>
            <person name="Lui A."/>
            <person name="Ma L.J."/>
            <person name="Mabbitt R."/>
            <person name="Macdonald J."/>
            <person name="Maclean C."/>
            <person name="Major J."/>
            <person name="Manning J."/>
            <person name="Marabella R."/>
            <person name="Maru K."/>
            <person name="Matthews C."/>
            <person name="Mauceli E."/>
            <person name="Mccarthy M."/>
            <person name="Mcdonough S."/>
            <person name="Mcghee T."/>
            <person name="Meldrim J."/>
            <person name="Meneus L."/>
            <person name="Mesirov J."/>
            <person name="Mihalev A."/>
            <person name="Mihova T."/>
            <person name="Mikkelsen T."/>
            <person name="Mlenga V."/>
            <person name="Moru K."/>
            <person name="Mozes J."/>
            <person name="Mulrain L."/>
            <person name="Munson G."/>
            <person name="Naylor J."/>
            <person name="Newes C."/>
            <person name="Nguyen C."/>
            <person name="Nguyen N."/>
            <person name="Nguyen T."/>
            <person name="Nicol R."/>
            <person name="Nielsen C."/>
            <person name="Nizzari M."/>
            <person name="Norbu C."/>
            <person name="Norbu N."/>
            <person name="O'donnell P."/>
            <person name="Okoawo O."/>
            <person name="O'leary S."/>
            <person name="Omotosho B."/>
            <person name="O'neill K."/>
            <person name="Osman S."/>
            <person name="Parker S."/>
            <person name="Perrin D."/>
            <person name="Phunkhang P."/>
            <person name="Piqani B."/>
            <person name="Purcell S."/>
            <person name="Rachupka T."/>
            <person name="Ramasamy U."/>
            <person name="Rameau R."/>
            <person name="Ray V."/>
            <person name="Raymond C."/>
            <person name="Retta R."/>
            <person name="Richardson S."/>
            <person name="Rise C."/>
            <person name="Rodriguez J."/>
            <person name="Rogers J."/>
            <person name="Rogov P."/>
            <person name="Rutman M."/>
            <person name="Schupbach R."/>
            <person name="Seaman C."/>
            <person name="Settipalli S."/>
            <person name="Sharpe T."/>
            <person name="Sheridan J."/>
            <person name="Sherpa N."/>
            <person name="Shi J."/>
            <person name="Smirnov S."/>
            <person name="Smith C."/>
            <person name="Sougnez C."/>
            <person name="Spencer B."/>
            <person name="Stalker J."/>
            <person name="Stange-thomann N."/>
            <person name="Stavropoulos S."/>
            <person name="Stetson K."/>
            <person name="Stone C."/>
            <person name="Stone S."/>
            <person name="Stubbs M."/>
            <person name="Talamas J."/>
            <person name="Tchuinga P."/>
            <person name="Tenzing P."/>
            <person name="Tesfaye S."/>
            <person name="Theodore J."/>
            <person name="Thoulutsang Y."/>
            <person name="Topham K."/>
            <person name="Towey S."/>
            <person name="Tsamla T."/>
            <person name="Tsomo N."/>
            <person name="Vallee D."/>
            <person name="Vassiliev H."/>
            <person name="Venkataraman V."/>
            <person name="Vinson J."/>
            <person name="Vo A."/>
            <person name="Wade C."/>
            <person name="Wang S."/>
            <person name="Wangchuk T."/>
            <person name="Wangdi T."/>
            <person name="Whittaker C."/>
            <person name="Wilkinson J."/>
            <person name="Wu Y."/>
            <person name="Wyman D."/>
            <person name="Yadav S."/>
            <person name="Yang S."/>
            <person name="Yang X."/>
            <person name="Yeager S."/>
            <person name="Yee E."/>
            <person name="Young G."/>
            <person name="Zainoun J."/>
            <person name="Zembeck L."/>
            <person name="Zimmer A."/>
            <person name="Zody M."/>
            <person name="Lander E."/>
        </authorList>
    </citation>
    <scope>NUCLEOTIDE SEQUENCE [LARGE SCALE GENOMIC DNA]</scope>
</reference>
<name>H2ZC75_CIOSA</name>
<dbReference type="Gene3D" id="2.10.25.10">
    <property type="entry name" value="Laminin"/>
    <property type="match status" value="1"/>
</dbReference>
<dbReference type="Ensembl" id="ENSCSAVT00000015365.1">
    <property type="protein sequence ID" value="ENSCSAVP00000015191.1"/>
    <property type="gene ID" value="ENSCSAVG00000008912.1"/>
</dbReference>
<dbReference type="Proteomes" id="UP000007875">
    <property type="component" value="Unassembled WGS sequence"/>
</dbReference>
<dbReference type="InParanoid" id="H2ZC75"/>
<dbReference type="Pfam" id="PF13330">
    <property type="entry name" value="Mucin2_WxxW"/>
    <property type="match status" value="1"/>
</dbReference>
<evidence type="ECO:0000256" key="4">
    <source>
        <dbReference type="ARBA" id="ARBA00023180"/>
    </source>
</evidence>
<dbReference type="HOGENOM" id="CLU_974966_0_0_1"/>
<evidence type="ECO:0000313" key="7">
    <source>
        <dbReference type="Proteomes" id="UP000007875"/>
    </source>
</evidence>
<keyword evidence="4" id="KW-0325">Glycoprotein</keyword>
<keyword evidence="3" id="KW-0732">Signal</keyword>
<accession>H2ZC75</accession>
<dbReference type="STRING" id="51511.ENSCSAVP00000015191"/>
<dbReference type="PANTHER" id="PTHR15031:SF4">
    <property type="entry name" value="CARTILAGE INTERMEDIATE LAYER PROTEIN 1"/>
    <property type="match status" value="1"/>
</dbReference>
<reference evidence="6" key="2">
    <citation type="submission" date="2025-08" db="UniProtKB">
        <authorList>
            <consortium name="Ensembl"/>
        </authorList>
    </citation>
    <scope>IDENTIFICATION</scope>
</reference>
<dbReference type="GO" id="GO:0005576">
    <property type="term" value="C:extracellular region"/>
    <property type="evidence" value="ECO:0007669"/>
    <property type="project" value="UniProtKB-SubCell"/>
</dbReference>
<dbReference type="InterPro" id="IPR039675">
    <property type="entry name" value="CILP1/CILP2"/>
</dbReference>
<evidence type="ECO:0000313" key="6">
    <source>
        <dbReference type="Ensembl" id="ENSCSAVP00000015191.1"/>
    </source>
</evidence>
<evidence type="ECO:0000256" key="1">
    <source>
        <dbReference type="ARBA" id="ARBA00004613"/>
    </source>
</evidence>
<dbReference type="PANTHER" id="PTHR15031">
    <property type="entry name" value="CARTILAGE INTERMEDIATE LAYER PROTEIN CLIP"/>
    <property type="match status" value="1"/>
</dbReference>
<feature type="domain" description="WxxW" evidence="5">
    <location>
        <begin position="198"/>
        <end position="284"/>
    </location>
</feature>
<dbReference type="InterPro" id="IPR025155">
    <property type="entry name" value="WxxW_domain"/>
</dbReference>
<comment type="subcellular location">
    <subcellularLocation>
        <location evidence="1">Secreted</location>
    </subcellularLocation>
</comment>
<evidence type="ECO:0000256" key="3">
    <source>
        <dbReference type="ARBA" id="ARBA00022729"/>
    </source>
</evidence>
<reference evidence="6" key="3">
    <citation type="submission" date="2025-09" db="UniProtKB">
        <authorList>
            <consortium name="Ensembl"/>
        </authorList>
    </citation>
    <scope>IDENTIFICATION</scope>
</reference>
<dbReference type="SUPFAM" id="SSF57196">
    <property type="entry name" value="EGF/Laminin"/>
    <property type="match status" value="1"/>
</dbReference>
<organism evidence="6 7">
    <name type="scientific">Ciona savignyi</name>
    <name type="common">Pacific transparent sea squirt</name>
    <dbReference type="NCBI Taxonomy" id="51511"/>
    <lineage>
        <taxon>Eukaryota</taxon>
        <taxon>Metazoa</taxon>
        <taxon>Chordata</taxon>
        <taxon>Tunicata</taxon>
        <taxon>Ascidiacea</taxon>
        <taxon>Phlebobranchia</taxon>
        <taxon>Cionidae</taxon>
        <taxon>Ciona</taxon>
    </lineage>
</organism>
<evidence type="ECO:0000256" key="2">
    <source>
        <dbReference type="ARBA" id="ARBA00022525"/>
    </source>
</evidence>
<dbReference type="eggNOG" id="KOG1216">
    <property type="taxonomic scope" value="Eukaryota"/>
</dbReference>
<sequence length="286" mass="31376">AKCKAISRLANFVKQEGCVCNVGFIKSGFKCVPENQCGCVADGFYYEHGDIRLTPKCAEKCLCRNSVWSCTAEPCLSNQFCGIKSDRFGCHFIDECKTKNGGCSHICSTCNGTSSCKCPTGFGLDVDQKTCKKGLSSGSCSNALSEWKTSYAKWKQGNQDWKKSYNAYVTNSALPQTTPMIDCVEYDPTKPPQNTVYWSKWFDTDNPDGPGDNEMLEKIRNLHPTEVCKSPLAMEKKIVTGPSSTCVLGQIKIRTDEATKGLVCNNADQAAGVVCPDYAVRFLCLK</sequence>
<keyword evidence="7" id="KW-1185">Reference proteome</keyword>
<keyword evidence="2" id="KW-0964">Secreted</keyword>